<dbReference type="GO" id="GO:0019843">
    <property type="term" value="F:rRNA binding"/>
    <property type="evidence" value="ECO:0007669"/>
    <property type="project" value="UniProtKB-UniRule"/>
</dbReference>
<comment type="subunit">
    <text evidence="6">Part of the 50S ribosomal subunit. Contacts protein L20.</text>
</comment>
<evidence type="ECO:0000256" key="5">
    <source>
        <dbReference type="ARBA" id="ARBA00023274"/>
    </source>
</evidence>
<dbReference type="PANTHER" id="PTHR21349">
    <property type="entry name" value="50S RIBOSOMAL PROTEIN L21"/>
    <property type="match status" value="1"/>
</dbReference>
<keyword evidence="11" id="KW-1185">Reference proteome</keyword>
<dbReference type="EMBL" id="QLNI01000017">
    <property type="protein sequence ID" value="RAM02189.1"/>
    <property type="molecule type" value="Genomic_DNA"/>
</dbReference>
<keyword evidence="5 6" id="KW-0687">Ribonucleoprotein</keyword>
<evidence type="ECO:0000256" key="2">
    <source>
        <dbReference type="ARBA" id="ARBA00022730"/>
    </source>
</evidence>
<dbReference type="Pfam" id="PF00829">
    <property type="entry name" value="Ribosomal_L21p"/>
    <property type="match status" value="1"/>
</dbReference>
<keyword evidence="2 6" id="KW-0699">rRNA-binding</keyword>
<keyword evidence="3 6" id="KW-0694">RNA-binding</keyword>
<comment type="similarity">
    <text evidence="1 6 7">Belongs to the bacterial ribosomal protein bL21 family.</text>
</comment>
<reference evidence="9 10" key="1">
    <citation type="submission" date="2018-06" db="EMBL/GenBank/DDBJ databases">
        <title>Complete Genome Sequence of Desulfobacter hydrogenophilus (DSM3380).</title>
        <authorList>
            <person name="Marietou A."/>
            <person name="Schreiber L."/>
            <person name="Marshall I."/>
            <person name="Jorgensen B."/>
        </authorList>
    </citation>
    <scope>NUCLEOTIDE SEQUENCE [LARGE SCALE GENOMIC DNA]</scope>
    <source>
        <strain evidence="9 10">DSM 3380</strain>
    </source>
</reference>
<dbReference type="Proteomes" id="UP000293902">
    <property type="component" value="Chromosome"/>
</dbReference>
<organism evidence="9 10">
    <name type="scientific">Desulfobacter hydrogenophilus</name>
    <dbReference type="NCBI Taxonomy" id="2291"/>
    <lineage>
        <taxon>Bacteria</taxon>
        <taxon>Pseudomonadati</taxon>
        <taxon>Thermodesulfobacteriota</taxon>
        <taxon>Desulfobacteria</taxon>
        <taxon>Desulfobacterales</taxon>
        <taxon>Desulfobacteraceae</taxon>
        <taxon>Desulfobacter</taxon>
    </lineage>
</organism>
<proteinExistence type="inferred from homology"/>
<dbReference type="InterPro" id="IPR028909">
    <property type="entry name" value="bL21-like"/>
</dbReference>
<dbReference type="EMBL" id="CP036313">
    <property type="protein sequence ID" value="QBH15137.1"/>
    <property type="molecule type" value="Genomic_DNA"/>
</dbReference>
<dbReference type="GO" id="GO:0005737">
    <property type="term" value="C:cytoplasm"/>
    <property type="evidence" value="ECO:0007669"/>
    <property type="project" value="UniProtKB-ARBA"/>
</dbReference>
<evidence type="ECO:0000313" key="10">
    <source>
        <dbReference type="Proteomes" id="UP000248798"/>
    </source>
</evidence>
<dbReference type="HAMAP" id="MF_01363">
    <property type="entry name" value="Ribosomal_bL21"/>
    <property type="match status" value="1"/>
</dbReference>
<protein>
    <recommendedName>
        <fullName evidence="6">Large ribosomal subunit protein bL21</fullName>
    </recommendedName>
</protein>
<gene>
    <name evidence="6 9" type="primary">rplU</name>
    <name evidence="9" type="ORF">DO021_09580</name>
    <name evidence="8" type="ORF">EYB58_20760</name>
</gene>
<evidence type="ECO:0000256" key="7">
    <source>
        <dbReference type="RuleBase" id="RU000562"/>
    </source>
</evidence>
<dbReference type="OrthoDB" id="9813334at2"/>
<evidence type="ECO:0000256" key="3">
    <source>
        <dbReference type="ARBA" id="ARBA00022884"/>
    </source>
</evidence>
<dbReference type="NCBIfam" id="TIGR00061">
    <property type="entry name" value="L21"/>
    <property type="match status" value="1"/>
</dbReference>
<reference evidence="8 11" key="2">
    <citation type="submission" date="2019-02" db="EMBL/GenBank/DDBJ databases">
        <title>Complete genome sequence of Desulfobacter hydrogenophilus AcRS1.</title>
        <authorList>
            <person name="Marietou A."/>
            <person name="Lund M.B."/>
            <person name="Marshall I.P.G."/>
            <person name="Schreiber L."/>
            <person name="Jorgensen B."/>
        </authorList>
    </citation>
    <scope>NUCLEOTIDE SEQUENCE [LARGE SCALE GENOMIC DNA]</scope>
    <source>
        <strain evidence="8 11">AcRS1</strain>
    </source>
</reference>
<dbReference type="GO" id="GO:0005840">
    <property type="term" value="C:ribosome"/>
    <property type="evidence" value="ECO:0007669"/>
    <property type="project" value="UniProtKB-KW"/>
</dbReference>
<dbReference type="RefSeq" id="WP_111956079.1">
    <property type="nucleotide sequence ID" value="NZ_CP036313.1"/>
</dbReference>
<dbReference type="GO" id="GO:0006412">
    <property type="term" value="P:translation"/>
    <property type="evidence" value="ECO:0007669"/>
    <property type="project" value="UniProtKB-UniRule"/>
</dbReference>
<sequence length="103" mass="11844">MYAVIRTGGKQYKVHEDQVLKVEKLEGSEGSKIEFNDILLYSDGETVTLGAPQIESASVKALIVEQGRSKKQLVFKYKRRKGYRRMRGHRQHYTEIRIDSISA</sequence>
<evidence type="ECO:0000256" key="6">
    <source>
        <dbReference type="HAMAP-Rule" id="MF_01363"/>
    </source>
</evidence>
<accession>A0A328FD20</accession>
<evidence type="ECO:0000313" key="8">
    <source>
        <dbReference type="EMBL" id="QBH15137.1"/>
    </source>
</evidence>
<name>A0A328FD20_9BACT</name>
<dbReference type="Proteomes" id="UP000248798">
    <property type="component" value="Unassembled WGS sequence"/>
</dbReference>
<dbReference type="AlphaFoldDB" id="A0A328FD20"/>
<evidence type="ECO:0000313" key="9">
    <source>
        <dbReference type="EMBL" id="RAM02189.1"/>
    </source>
</evidence>
<keyword evidence="4 6" id="KW-0689">Ribosomal protein</keyword>
<comment type="function">
    <text evidence="6 7">This protein binds to 23S rRNA in the presence of protein L20.</text>
</comment>
<evidence type="ECO:0000256" key="1">
    <source>
        <dbReference type="ARBA" id="ARBA00008563"/>
    </source>
</evidence>
<dbReference type="GO" id="GO:0003735">
    <property type="term" value="F:structural constituent of ribosome"/>
    <property type="evidence" value="ECO:0007669"/>
    <property type="project" value="InterPro"/>
</dbReference>
<dbReference type="SUPFAM" id="SSF141091">
    <property type="entry name" value="L21p-like"/>
    <property type="match status" value="1"/>
</dbReference>
<dbReference type="InterPro" id="IPR036164">
    <property type="entry name" value="bL21-like_sf"/>
</dbReference>
<dbReference type="PANTHER" id="PTHR21349:SF0">
    <property type="entry name" value="LARGE RIBOSOMAL SUBUNIT PROTEIN BL21M"/>
    <property type="match status" value="1"/>
</dbReference>
<dbReference type="InterPro" id="IPR001787">
    <property type="entry name" value="Ribosomal_bL21"/>
</dbReference>
<evidence type="ECO:0000313" key="11">
    <source>
        <dbReference type="Proteomes" id="UP000293902"/>
    </source>
</evidence>
<evidence type="ECO:0000256" key="4">
    <source>
        <dbReference type="ARBA" id="ARBA00022980"/>
    </source>
</evidence>
<dbReference type="GO" id="GO:1990904">
    <property type="term" value="C:ribonucleoprotein complex"/>
    <property type="evidence" value="ECO:0007669"/>
    <property type="project" value="UniProtKB-KW"/>
</dbReference>